<dbReference type="Pfam" id="PF00155">
    <property type="entry name" value="Aminotran_1_2"/>
    <property type="match status" value="1"/>
</dbReference>
<organism evidence="2 3">
    <name type="scientific">Thalassotalea piscium</name>
    <dbReference type="NCBI Taxonomy" id="1230533"/>
    <lineage>
        <taxon>Bacteria</taxon>
        <taxon>Pseudomonadati</taxon>
        <taxon>Pseudomonadota</taxon>
        <taxon>Gammaproteobacteria</taxon>
        <taxon>Alteromonadales</taxon>
        <taxon>Colwelliaceae</taxon>
        <taxon>Thalassotalea</taxon>
    </lineage>
</organism>
<dbReference type="Gene3D" id="3.40.640.10">
    <property type="entry name" value="Type I PLP-dependent aspartate aminotransferase-like (Major domain)"/>
    <property type="match status" value="1"/>
</dbReference>
<reference evidence="2 3" key="1">
    <citation type="submission" date="2020-08" db="EMBL/GenBank/DDBJ databases">
        <title>Genomic Encyclopedia of Type Strains, Phase IV (KMG-IV): sequencing the most valuable type-strain genomes for metagenomic binning, comparative biology and taxonomic classification.</title>
        <authorList>
            <person name="Goeker M."/>
        </authorList>
    </citation>
    <scope>NUCLEOTIDE SEQUENCE [LARGE SCALE GENOMIC DNA]</scope>
    <source>
        <strain evidence="2 3">DSM 26287</strain>
    </source>
</reference>
<keyword evidence="2" id="KW-0808">Transferase</keyword>
<name>A0A7X0TS69_9GAMM</name>
<dbReference type="GO" id="GO:0008483">
    <property type="term" value="F:transaminase activity"/>
    <property type="evidence" value="ECO:0007669"/>
    <property type="project" value="UniProtKB-KW"/>
</dbReference>
<dbReference type="GO" id="GO:0030170">
    <property type="term" value="F:pyridoxal phosphate binding"/>
    <property type="evidence" value="ECO:0007669"/>
    <property type="project" value="InterPro"/>
</dbReference>
<proteinExistence type="predicted"/>
<sequence>MNELTTFDLPTHIAYSQSITANITINLSHSCAQAMSLADLVQLSPVDFTNINLEYASLRGSEELRLAICRYYQQYSQSVLSKSNSLSPDDVVTFCGGQEALAAIYQTVLKPGDEIVVFTPCYPSLISMAEQMGCSVNIVELNQANAWQFSIDEVESLMSAKTKLLVLNSPHNPTGGVIDTNLSKQLLALAIKYQCYLIADEVAQASNYYQLPLTNDYLSYDKAISVGVMSKSLGLAGVRIGWVVSKNQAWLSQLIAVKATGSICISAIDQALAICALMHSNEIIDNNNRLILKNIDLVKHFINEYNHLFEWVEPKAGMLALVKYLGSEGVEVLSANMANNYGVLILPSKLFGLSGNFFRLGLGQNNLSTGLGALKDYCTDFKPT</sequence>
<feature type="domain" description="Aminotransferase class I/classII large" evidence="1">
    <location>
        <begin position="52"/>
        <end position="362"/>
    </location>
</feature>
<dbReference type="RefSeq" id="WP_184421402.1">
    <property type="nucleotide sequence ID" value="NZ_AP027362.1"/>
</dbReference>
<dbReference type="Proteomes" id="UP000537141">
    <property type="component" value="Unassembled WGS sequence"/>
</dbReference>
<dbReference type="PANTHER" id="PTHR43510:SF1">
    <property type="entry name" value="AMINOTRANSFERASE FUNCTION, HYPOTHETICAL (EUROFUNG)"/>
    <property type="match status" value="1"/>
</dbReference>
<evidence type="ECO:0000259" key="1">
    <source>
        <dbReference type="Pfam" id="PF00155"/>
    </source>
</evidence>
<dbReference type="InterPro" id="IPR004839">
    <property type="entry name" value="Aminotransferase_I/II_large"/>
</dbReference>
<protein>
    <submittedName>
        <fullName evidence="2">Aspartate/methionine/tyrosine aminotransferase</fullName>
    </submittedName>
</protein>
<dbReference type="SUPFAM" id="SSF53383">
    <property type="entry name" value="PLP-dependent transferases"/>
    <property type="match status" value="1"/>
</dbReference>
<dbReference type="EMBL" id="JACHHU010000001">
    <property type="protein sequence ID" value="MBB6541784.1"/>
    <property type="molecule type" value="Genomic_DNA"/>
</dbReference>
<evidence type="ECO:0000313" key="3">
    <source>
        <dbReference type="Proteomes" id="UP000537141"/>
    </source>
</evidence>
<dbReference type="Gene3D" id="3.90.1150.10">
    <property type="entry name" value="Aspartate Aminotransferase, domain 1"/>
    <property type="match status" value="1"/>
</dbReference>
<dbReference type="InterPro" id="IPR015421">
    <property type="entry name" value="PyrdxlP-dep_Trfase_major"/>
</dbReference>
<dbReference type="InterPro" id="IPR015424">
    <property type="entry name" value="PyrdxlP-dep_Trfase"/>
</dbReference>
<dbReference type="InterPro" id="IPR015422">
    <property type="entry name" value="PyrdxlP-dep_Trfase_small"/>
</dbReference>
<gene>
    <name evidence="2" type="ORF">HNQ55_000258</name>
</gene>
<comment type="caution">
    <text evidence="2">The sequence shown here is derived from an EMBL/GenBank/DDBJ whole genome shotgun (WGS) entry which is preliminary data.</text>
</comment>
<accession>A0A7X0TS69</accession>
<dbReference type="AlphaFoldDB" id="A0A7X0TS69"/>
<keyword evidence="3" id="KW-1185">Reference proteome</keyword>
<dbReference type="CDD" id="cd00609">
    <property type="entry name" value="AAT_like"/>
    <property type="match status" value="1"/>
</dbReference>
<evidence type="ECO:0000313" key="2">
    <source>
        <dbReference type="EMBL" id="MBB6541784.1"/>
    </source>
</evidence>
<keyword evidence="2" id="KW-0032">Aminotransferase</keyword>
<dbReference type="PANTHER" id="PTHR43510">
    <property type="entry name" value="AMINOTRANSFERASE FUNCTION, HYPOTHETICAL (EUROFUNG)"/>
    <property type="match status" value="1"/>
</dbReference>